<dbReference type="InterPro" id="IPR006073">
    <property type="entry name" value="GTP-bd"/>
</dbReference>
<reference evidence="4" key="1">
    <citation type="submission" date="2023-07" db="EMBL/GenBank/DDBJ databases">
        <title>Cedecea davisae an AmpC producer and its therapeutic implications.</title>
        <authorList>
            <person name="Notter J."/>
        </authorList>
    </citation>
    <scope>NUCLEOTIDE SEQUENCE [LARGE SCALE GENOMIC DNA]</scope>
    <source>
        <strain evidence="4">1</strain>
    </source>
</reference>
<comment type="caution">
    <text evidence="3">The sequence shown here is derived from an EMBL/GenBank/DDBJ whole genome shotgun (WGS) entry which is preliminary data.</text>
</comment>
<evidence type="ECO:0000313" key="4">
    <source>
        <dbReference type="Proteomes" id="UP000686327"/>
    </source>
</evidence>
<name>A0ABS6DBW4_9ENTR</name>
<evidence type="ECO:0000256" key="1">
    <source>
        <dbReference type="SAM" id="MobiDB-lite"/>
    </source>
</evidence>
<dbReference type="CDD" id="cd09912">
    <property type="entry name" value="DLP_2"/>
    <property type="match status" value="1"/>
</dbReference>
<keyword evidence="4" id="KW-1185">Reference proteome</keyword>
<feature type="compositionally biased region" description="Polar residues" evidence="1">
    <location>
        <begin position="368"/>
        <end position="377"/>
    </location>
</feature>
<dbReference type="PANTHER" id="PTHR42714">
    <property type="entry name" value="TRNA MODIFICATION GTPASE GTPBP3"/>
    <property type="match status" value="1"/>
</dbReference>
<dbReference type="RefSeq" id="WP_216374362.1">
    <property type="nucleotide sequence ID" value="NZ_JAGRYT010000006.1"/>
</dbReference>
<evidence type="ECO:0000313" key="3">
    <source>
        <dbReference type="EMBL" id="MBU4680702.1"/>
    </source>
</evidence>
<feature type="domain" description="G" evidence="2">
    <location>
        <begin position="48"/>
        <end position="152"/>
    </location>
</feature>
<dbReference type="EMBL" id="JAGRYU010000002">
    <property type="protein sequence ID" value="MBU4680702.1"/>
    <property type="molecule type" value="Genomic_DNA"/>
</dbReference>
<dbReference type="Pfam" id="PF01926">
    <property type="entry name" value="MMR_HSR1"/>
    <property type="match status" value="1"/>
</dbReference>
<sequence length="550" mass="60960">MMDISAAELFKTYDLAAALVGKHPELASDFKAVQRQFDDKRNQSDASIMVYGVYNAGKSTLINALIGQQVAATGDIPLTNSINAYSWNNVTILDTPGVDAPKAHEKVTREQLLKADAVIFVANPSGAAEEEKTLQALVDILQAKKKLFLVLNEKDKTDVDTFTRLKNDIRIRLQDLAEAKGMQDVLGDIPIMLVNAETALRAKQENKEKLLQLSGFPALEAGLTSFINSIGSQHIYARLSGELSKFLDHVLLTLESNTTSETVRSYDSLLKKIIEQQQACRKTVFDEIKRQGKVMYQGCKSALHQDSGHAQPKIEALFIQASEQIEAVQKHEMGYLIQRFEDDVDSLEAAILRQSKTTAPGALPQAPVDQTSHTNTDTPEKSELNVETINQAIGSLSSLAKPEHVVSTLKLVKDWLPSVMKGIGPKTMEKWGAAVVGKWIPYVGPAITVISSLWDIFAEDGESKKAREQSEQHRREWERFQQEVEDFASTTAAQFEANASKLVSETLDPWFKELLDKVKASRNLAAQQDKSISETVFEVQQLSSQLRSFS</sequence>
<protein>
    <submittedName>
        <fullName evidence="3">Dynamin family protein</fullName>
    </submittedName>
</protein>
<evidence type="ECO:0000259" key="2">
    <source>
        <dbReference type="Pfam" id="PF01926"/>
    </source>
</evidence>
<proteinExistence type="predicted"/>
<dbReference type="PANTHER" id="PTHR42714:SF2">
    <property type="entry name" value="TRNA MODIFICATION GTPASE GTPBP3, MITOCHONDRIAL"/>
    <property type="match status" value="1"/>
</dbReference>
<gene>
    <name evidence="3" type="ORF">KC222_01580</name>
</gene>
<organism evidence="3 4">
    <name type="scientific">Cedecea davisae</name>
    <dbReference type="NCBI Taxonomy" id="158484"/>
    <lineage>
        <taxon>Bacteria</taxon>
        <taxon>Pseudomonadati</taxon>
        <taxon>Pseudomonadota</taxon>
        <taxon>Gammaproteobacteria</taxon>
        <taxon>Enterobacterales</taxon>
        <taxon>Enterobacteriaceae</taxon>
        <taxon>Cedecea</taxon>
    </lineage>
</organism>
<feature type="region of interest" description="Disordered" evidence="1">
    <location>
        <begin position="358"/>
        <end position="381"/>
    </location>
</feature>
<dbReference type="Proteomes" id="UP000686327">
    <property type="component" value="Unassembled WGS sequence"/>
</dbReference>
<accession>A0ABS6DBW4</accession>